<dbReference type="VEuPathDB" id="FungiDB:H310_08773"/>
<dbReference type="InterPro" id="IPR000306">
    <property type="entry name" value="Znf_FYVE"/>
</dbReference>
<dbReference type="InterPro" id="IPR017455">
    <property type="entry name" value="Znf_FYVE-rel"/>
</dbReference>
<dbReference type="EMBL" id="QUSY01000504">
    <property type="protein sequence ID" value="RHY28927.1"/>
    <property type="molecule type" value="Genomic_DNA"/>
</dbReference>
<evidence type="ECO:0000256" key="4">
    <source>
        <dbReference type="PROSITE-ProRule" id="PRU00091"/>
    </source>
</evidence>
<organism evidence="6 7">
    <name type="scientific">Aphanomyces invadans</name>
    <dbReference type="NCBI Taxonomy" id="157072"/>
    <lineage>
        <taxon>Eukaryota</taxon>
        <taxon>Sar</taxon>
        <taxon>Stramenopiles</taxon>
        <taxon>Oomycota</taxon>
        <taxon>Saprolegniomycetes</taxon>
        <taxon>Saprolegniales</taxon>
        <taxon>Verrucalvaceae</taxon>
        <taxon>Aphanomyces</taxon>
    </lineage>
</organism>
<comment type="caution">
    <text evidence="6">The sequence shown here is derived from an EMBL/GenBank/DDBJ whole genome shotgun (WGS) entry which is preliminary data.</text>
</comment>
<dbReference type="Proteomes" id="UP000285060">
    <property type="component" value="Unassembled WGS sequence"/>
</dbReference>
<dbReference type="AlphaFoldDB" id="A0A418AU55"/>
<dbReference type="Pfam" id="PF01363">
    <property type="entry name" value="FYVE"/>
    <property type="match status" value="1"/>
</dbReference>
<dbReference type="PANTHER" id="PTHR39490">
    <property type="entry name" value="ARRESTIN DOMAIN-CONTAINING PROTEIN D"/>
    <property type="match status" value="1"/>
</dbReference>
<evidence type="ECO:0000256" key="3">
    <source>
        <dbReference type="ARBA" id="ARBA00022833"/>
    </source>
</evidence>
<dbReference type="SUPFAM" id="SSF57903">
    <property type="entry name" value="FYVE/PHD zinc finger"/>
    <property type="match status" value="1"/>
</dbReference>
<dbReference type="SMART" id="SM00064">
    <property type="entry name" value="FYVE"/>
    <property type="match status" value="1"/>
</dbReference>
<evidence type="ECO:0000313" key="6">
    <source>
        <dbReference type="EMBL" id="RHY28927.1"/>
    </source>
</evidence>
<keyword evidence="2 4" id="KW-0863">Zinc-finger</keyword>
<dbReference type="GO" id="GO:0008270">
    <property type="term" value="F:zinc ion binding"/>
    <property type="evidence" value="ECO:0007669"/>
    <property type="project" value="UniProtKB-KW"/>
</dbReference>
<keyword evidence="3" id="KW-0862">Zinc</keyword>
<keyword evidence="7" id="KW-1185">Reference proteome</keyword>
<gene>
    <name evidence="6" type="ORF">DYB32_007404</name>
</gene>
<dbReference type="PROSITE" id="PS50178">
    <property type="entry name" value="ZF_FYVE"/>
    <property type="match status" value="1"/>
</dbReference>
<dbReference type="InterPro" id="IPR011011">
    <property type="entry name" value="Znf_FYVE_PHD"/>
</dbReference>
<feature type="domain" description="FYVE-type" evidence="5">
    <location>
        <begin position="33"/>
        <end position="89"/>
    </location>
</feature>
<evidence type="ECO:0000256" key="1">
    <source>
        <dbReference type="ARBA" id="ARBA00022723"/>
    </source>
</evidence>
<reference evidence="6 7" key="1">
    <citation type="submission" date="2018-08" db="EMBL/GenBank/DDBJ databases">
        <title>Aphanomyces genome sequencing and annotation.</title>
        <authorList>
            <person name="Minardi D."/>
            <person name="Oidtmann B."/>
            <person name="Van Der Giezen M."/>
            <person name="Studholme D.J."/>
        </authorList>
    </citation>
    <scope>NUCLEOTIDE SEQUENCE [LARGE SCALE GENOMIC DNA]</scope>
    <source>
        <strain evidence="6 7">NJM0002</strain>
    </source>
</reference>
<protein>
    <recommendedName>
        <fullName evidence="5">FYVE-type domain-containing protein</fullName>
    </recommendedName>
</protein>
<evidence type="ECO:0000313" key="7">
    <source>
        <dbReference type="Proteomes" id="UP000285060"/>
    </source>
</evidence>
<dbReference type="InterPro" id="IPR052113">
    <property type="entry name" value="FYVE-type_Zinc_Finger"/>
</dbReference>
<dbReference type="PANTHER" id="PTHR39490:SF8">
    <property type="entry name" value="ZINC FINGER FYVE DOMAIN-CONTAINING PROTEIN 21"/>
    <property type="match status" value="1"/>
</dbReference>
<keyword evidence="1" id="KW-0479">Metal-binding</keyword>
<name>A0A418AU55_9STRA</name>
<dbReference type="Gene3D" id="3.30.40.10">
    <property type="entry name" value="Zinc/RING finger domain, C3HC4 (zinc finger)"/>
    <property type="match status" value="1"/>
</dbReference>
<sequence>MVTITRDRVPVSLYTSQGIRVAYLCHDTEWVPDSQRTACASCTAKFHVFNRKHHCRVCGEVICGTCSRIMAFHSSHRLRVCVTCTRSSVVQFTPHAAAPSAADMGTILQTTPHPLYNKDAALVSAGGWSRSTAVIYATCLLVLVHVICGHDWTTTIATVLQ</sequence>
<proteinExistence type="predicted"/>
<dbReference type="InterPro" id="IPR013083">
    <property type="entry name" value="Znf_RING/FYVE/PHD"/>
</dbReference>
<accession>A0A418AU55</accession>
<evidence type="ECO:0000256" key="2">
    <source>
        <dbReference type="ARBA" id="ARBA00022771"/>
    </source>
</evidence>
<evidence type="ECO:0000259" key="5">
    <source>
        <dbReference type="PROSITE" id="PS50178"/>
    </source>
</evidence>